<dbReference type="EMBL" id="AHBZ02000027">
    <property type="protein sequence ID" value="ERG20344.1"/>
    <property type="molecule type" value="Genomic_DNA"/>
</dbReference>
<organism evidence="1">
    <name type="scientific">Pseudoalteromonas citrea DSM 8771</name>
    <dbReference type="NCBI Taxonomy" id="1117314"/>
    <lineage>
        <taxon>Bacteria</taxon>
        <taxon>Pseudomonadati</taxon>
        <taxon>Pseudomonadota</taxon>
        <taxon>Gammaproteobacteria</taxon>
        <taxon>Alteromonadales</taxon>
        <taxon>Pseudoalteromonadaceae</taxon>
        <taxon>Pseudoalteromonas</taxon>
    </lineage>
</organism>
<dbReference type="eggNOG" id="ENOG5033GUW">
    <property type="taxonomic scope" value="Bacteria"/>
</dbReference>
<sequence length="100" mass="11640">MSIKHYPILLIIHDDIELIENQDTLKESTYGIDKKEFKDIFVIYENGECYSLDTQQHEPFCLVKLTKLVQQSLIDEGHCCVEKVKIIDTRQAFHLLQGST</sequence>
<protein>
    <submittedName>
        <fullName evidence="1">Uncharacterized protein</fullName>
    </submittedName>
</protein>
<evidence type="ECO:0000313" key="1">
    <source>
        <dbReference type="EMBL" id="ERG20344.1"/>
    </source>
</evidence>
<accession>U1KTS3</accession>
<reference evidence="1" key="2">
    <citation type="submission" date="2013-04" db="EMBL/GenBank/DDBJ databases">
        <title>Genome sequence of Pseudoalteromonas citrea.</title>
        <authorList>
            <person name="Xie B.-B."/>
            <person name="Rong J.-C."/>
            <person name="Qin Q.-L."/>
            <person name="Shu Y.-L."/>
            <person name="Zhang Y.-Z."/>
        </authorList>
    </citation>
    <scope>NUCLEOTIDE SEQUENCE</scope>
    <source>
        <strain evidence="1">NCIMB 1889</strain>
    </source>
</reference>
<dbReference type="OrthoDB" id="6310115at2"/>
<dbReference type="AlphaFoldDB" id="U1KTS3"/>
<gene>
    <name evidence="1" type="ORF">PCIT_02155</name>
</gene>
<name>U1KTS3_9GAMM</name>
<comment type="caution">
    <text evidence="1">The sequence shown here is derived from an EMBL/GenBank/DDBJ whole genome shotgun (WGS) entry which is preliminary data.</text>
</comment>
<proteinExistence type="predicted"/>
<reference evidence="1" key="1">
    <citation type="journal article" date="2012" name="J. Bacteriol.">
        <title>Genome sequences of type strains of seven species of the marine bacterium Pseudoalteromonas.</title>
        <authorList>
            <person name="Xie B.B."/>
            <person name="Shu Y.L."/>
            <person name="Qin Q.L."/>
            <person name="Rong J.C."/>
            <person name="Zhang X.Y."/>
            <person name="Chen X.L."/>
            <person name="Shi M."/>
            <person name="He H.L."/>
            <person name="Zhou B.C."/>
            <person name="Zhang Y.Z."/>
        </authorList>
    </citation>
    <scope>NUCLEOTIDE SEQUENCE [LARGE SCALE GENOMIC DNA]</scope>
    <source>
        <strain evidence="1">NCIMB 1889</strain>
    </source>
</reference>